<sequence length="349" mass="39261">MVRTEPNAADRHLIQFTAASGLELSPYQLERWRTAGLIPRPGPDTLVRIGNTKVYPPETAVLVAGLLVCAPLCRTNGDLALLAFFNEVPVPSDPVRSALLKNYFPQYSKSRKRESEALQRIPAEHREKDRPWYDWAEAAAALDMENKAAVQQMRDNLRRRRDLATASRAELDERVRGVLIWLNAPALPTHDSVFMADLRAAMAFAGPPDQSRAAWLLAAHCHSEQLAERSETSGLERLETFLAVTDNDLRALREQVKESLDAMWYMASEGCSRRFKLNSPAMARLAGSMLVEWTTARQAHPPGSRPAQLLVNGLRSLWFRCSTDSVGEGRAAFQRRTWSRLRHRPGQLE</sequence>
<keyword evidence="2" id="KW-1185">Reference proteome</keyword>
<name>A0ABZ1H098_STRPH</name>
<dbReference type="EMBL" id="CP109135">
    <property type="protein sequence ID" value="WSD11969.1"/>
    <property type="molecule type" value="Genomic_DNA"/>
</dbReference>
<dbReference type="InterPro" id="IPR019748">
    <property type="entry name" value="FERM_central"/>
</dbReference>
<evidence type="ECO:0000313" key="2">
    <source>
        <dbReference type="Proteomes" id="UP001340816"/>
    </source>
</evidence>
<evidence type="ECO:0000313" key="1">
    <source>
        <dbReference type="EMBL" id="WSD11969.1"/>
    </source>
</evidence>
<dbReference type="CDD" id="cd14473">
    <property type="entry name" value="FERM_B-lobe"/>
    <property type="match status" value="1"/>
</dbReference>
<gene>
    <name evidence="1" type="ORF">OHB35_01385</name>
</gene>
<dbReference type="Proteomes" id="UP001340816">
    <property type="component" value="Chromosome"/>
</dbReference>
<dbReference type="RefSeq" id="WP_326757512.1">
    <property type="nucleotide sequence ID" value="NZ_CP109135.1"/>
</dbReference>
<organism evidence="1 2">
    <name type="scientific">Streptomyces phaeochromogenes</name>
    <dbReference type="NCBI Taxonomy" id="1923"/>
    <lineage>
        <taxon>Bacteria</taxon>
        <taxon>Bacillati</taxon>
        <taxon>Actinomycetota</taxon>
        <taxon>Actinomycetes</taxon>
        <taxon>Kitasatosporales</taxon>
        <taxon>Streptomycetaceae</taxon>
        <taxon>Streptomyces</taxon>
        <taxon>Streptomyces phaeochromogenes group</taxon>
    </lineage>
</organism>
<protein>
    <submittedName>
        <fullName evidence="1">Uncharacterized protein</fullName>
    </submittedName>
</protein>
<accession>A0ABZ1H098</accession>
<reference evidence="1 2" key="1">
    <citation type="submission" date="2022-10" db="EMBL/GenBank/DDBJ databases">
        <title>The complete genomes of actinobacterial strains from the NBC collection.</title>
        <authorList>
            <person name="Joergensen T.S."/>
            <person name="Alvarez Arevalo M."/>
            <person name="Sterndorff E.B."/>
            <person name="Faurdal D."/>
            <person name="Vuksanovic O."/>
            <person name="Mourched A.-S."/>
            <person name="Charusanti P."/>
            <person name="Shaw S."/>
            <person name="Blin K."/>
            <person name="Weber T."/>
        </authorList>
    </citation>
    <scope>NUCLEOTIDE SEQUENCE [LARGE SCALE GENOMIC DNA]</scope>
    <source>
        <strain evidence="1 2">NBC 01752</strain>
    </source>
</reference>
<proteinExistence type="predicted"/>